<sequence>MTQTVESKPAEFRTDSDERASNPHLILFALWLMMFSASSQVMIMAPILPR</sequence>
<evidence type="ECO:0000256" key="1">
    <source>
        <dbReference type="SAM" id="Phobius"/>
    </source>
</evidence>
<protein>
    <submittedName>
        <fullName evidence="2">Uncharacterized protein</fullName>
    </submittedName>
</protein>
<feature type="transmembrane region" description="Helical" evidence="1">
    <location>
        <begin position="25"/>
        <end position="48"/>
    </location>
</feature>
<gene>
    <name evidence="2" type="ORF">METZ01_LOCUS229985</name>
</gene>
<keyword evidence="1" id="KW-0812">Transmembrane</keyword>
<feature type="non-terminal residue" evidence="2">
    <location>
        <position position="50"/>
    </location>
</feature>
<keyword evidence="1" id="KW-0472">Membrane</keyword>
<dbReference type="AlphaFoldDB" id="A0A382GSH8"/>
<keyword evidence="1" id="KW-1133">Transmembrane helix</keyword>
<organism evidence="2">
    <name type="scientific">marine metagenome</name>
    <dbReference type="NCBI Taxonomy" id="408172"/>
    <lineage>
        <taxon>unclassified sequences</taxon>
        <taxon>metagenomes</taxon>
        <taxon>ecological metagenomes</taxon>
    </lineage>
</organism>
<name>A0A382GSH8_9ZZZZ</name>
<dbReference type="EMBL" id="UINC01056740">
    <property type="protein sequence ID" value="SVB77131.1"/>
    <property type="molecule type" value="Genomic_DNA"/>
</dbReference>
<evidence type="ECO:0000313" key="2">
    <source>
        <dbReference type="EMBL" id="SVB77131.1"/>
    </source>
</evidence>
<accession>A0A382GSH8</accession>
<reference evidence="2" key="1">
    <citation type="submission" date="2018-05" db="EMBL/GenBank/DDBJ databases">
        <authorList>
            <person name="Lanie J.A."/>
            <person name="Ng W.-L."/>
            <person name="Kazmierczak K.M."/>
            <person name="Andrzejewski T.M."/>
            <person name="Davidsen T.M."/>
            <person name="Wayne K.J."/>
            <person name="Tettelin H."/>
            <person name="Glass J.I."/>
            <person name="Rusch D."/>
            <person name="Podicherti R."/>
            <person name="Tsui H.-C.T."/>
            <person name="Winkler M.E."/>
        </authorList>
    </citation>
    <scope>NUCLEOTIDE SEQUENCE</scope>
</reference>
<proteinExistence type="predicted"/>